<accession>A0ACB5UAS8</accession>
<organism evidence="1 2">
    <name type="scientific">Ambrosiozyma monospora</name>
    <name type="common">Yeast</name>
    <name type="synonym">Endomycopsis monosporus</name>
    <dbReference type="NCBI Taxonomy" id="43982"/>
    <lineage>
        <taxon>Eukaryota</taxon>
        <taxon>Fungi</taxon>
        <taxon>Dikarya</taxon>
        <taxon>Ascomycota</taxon>
        <taxon>Saccharomycotina</taxon>
        <taxon>Pichiomycetes</taxon>
        <taxon>Pichiales</taxon>
        <taxon>Pichiaceae</taxon>
        <taxon>Ambrosiozyma</taxon>
    </lineage>
</organism>
<comment type="caution">
    <text evidence="1">The sequence shown here is derived from an EMBL/GenBank/DDBJ whole genome shotgun (WGS) entry which is preliminary data.</text>
</comment>
<reference evidence="1" key="1">
    <citation type="submission" date="2023-04" db="EMBL/GenBank/DDBJ databases">
        <title>Ambrosiozyma monospora NBRC 10751.</title>
        <authorList>
            <person name="Ichikawa N."/>
            <person name="Sato H."/>
            <person name="Tonouchi N."/>
        </authorList>
    </citation>
    <scope>NUCLEOTIDE SEQUENCE</scope>
    <source>
        <strain evidence="1">NBRC 10751</strain>
    </source>
</reference>
<proteinExistence type="predicted"/>
<evidence type="ECO:0000313" key="1">
    <source>
        <dbReference type="EMBL" id="GMF06542.1"/>
    </source>
</evidence>
<sequence length="112" mass="12912">MSTQHFENCKFMKAKHQPQVEKNASQPNTPQVQEQQTQAQQLDHLTNFNNPTENSLSNNQRQQDSIPTNRIDSETSKNCRYYNLPVSSLFQLSKPPIILTMNDSPTSNYMII</sequence>
<evidence type="ECO:0000313" key="2">
    <source>
        <dbReference type="Proteomes" id="UP001165064"/>
    </source>
</evidence>
<name>A0ACB5UAS8_AMBMO</name>
<protein>
    <submittedName>
        <fullName evidence="1">Unnamed protein product</fullName>
    </submittedName>
</protein>
<dbReference type="Proteomes" id="UP001165064">
    <property type="component" value="Unassembled WGS sequence"/>
</dbReference>
<gene>
    <name evidence="1" type="ORF">Amon02_001272200</name>
</gene>
<keyword evidence="2" id="KW-1185">Reference proteome</keyword>
<dbReference type="EMBL" id="BSXS01015267">
    <property type="protein sequence ID" value="GMF06542.1"/>
    <property type="molecule type" value="Genomic_DNA"/>
</dbReference>